<evidence type="ECO:0000259" key="1">
    <source>
        <dbReference type="PROSITE" id="PS50828"/>
    </source>
</evidence>
<dbReference type="Pfam" id="PF01713">
    <property type="entry name" value="Smr"/>
    <property type="match status" value="1"/>
</dbReference>
<dbReference type="InterPro" id="IPR002625">
    <property type="entry name" value="Smr_dom"/>
</dbReference>
<dbReference type="PANTHER" id="PTHR35562:SF2">
    <property type="entry name" value="DNA ENDONUCLEASE SMRA-RELATED"/>
    <property type="match status" value="1"/>
</dbReference>
<name>A0A0E2E778_TREDN</name>
<dbReference type="EMBL" id="AGDV01000001">
    <property type="protein sequence ID" value="EMB35864.1"/>
    <property type="molecule type" value="Genomic_DNA"/>
</dbReference>
<comment type="caution">
    <text evidence="2">The sequence shown here is derived from an EMBL/GenBank/DDBJ whole genome shotgun (WGS) entry which is preliminary data.</text>
</comment>
<gene>
    <name evidence="2" type="ORF">HMPREF9726_00056</name>
</gene>
<accession>A0A0E2E778</accession>
<feature type="domain" description="Smr" evidence="1">
    <location>
        <begin position="90"/>
        <end position="170"/>
    </location>
</feature>
<evidence type="ECO:0000313" key="2">
    <source>
        <dbReference type="EMBL" id="EMB35864.1"/>
    </source>
</evidence>
<dbReference type="AlphaFoldDB" id="A0A0E2E778"/>
<dbReference type="HOGENOM" id="CLU_055978_3_0_12"/>
<sequence>MSKNFGDILDEWDKITGKPYGKKQIKKDEHLNKKNHKTLIKEDNSKKINPMEMWLRRYGVEDKDAQEDFTSVDYARQRKTLREMHCEDEIDLHGMTCDEAEAALNVFFENSIRRGLKKILIIHGKGNHSGGGAVLAPFVRSYLEKHKRAGECGHPKNADGGTGSTWVILK</sequence>
<dbReference type="Proteomes" id="UP000011705">
    <property type="component" value="Chromosome"/>
</dbReference>
<dbReference type="SUPFAM" id="SSF160443">
    <property type="entry name" value="SMR domain-like"/>
    <property type="match status" value="1"/>
</dbReference>
<protein>
    <recommendedName>
        <fullName evidence="1">Smr domain-containing protein</fullName>
    </recommendedName>
</protein>
<reference evidence="2" key="1">
    <citation type="submission" date="2012-01" db="EMBL/GenBank/DDBJ databases">
        <title>The Genome Sequence of Treponema denticola H-22.</title>
        <authorList>
            <consortium name="The Broad Institute Genome Sequencing Platform"/>
            <person name="Earl A."/>
            <person name="Ward D."/>
            <person name="Feldgarden M."/>
            <person name="Gevers D."/>
            <person name="Blanton J.M."/>
            <person name="Fenno C.J."/>
            <person name="Baranova O.V."/>
            <person name="Mathney J."/>
            <person name="Dewhirst F.E."/>
            <person name="Izard J."/>
            <person name="Young S.K."/>
            <person name="Zeng Q."/>
            <person name="Gargeya S."/>
            <person name="Fitzgerald M."/>
            <person name="Haas B."/>
            <person name="Abouelleil A."/>
            <person name="Alvarado L."/>
            <person name="Arachchi H.M."/>
            <person name="Berlin A."/>
            <person name="Chapman S.B."/>
            <person name="Gearin G."/>
            <person name="Goldberg J."/>
            <person name="Griggs A."/>
            <person name="Gujja S."/>
            <person name="Hansen M."/>
            <person name="Heiman D."/>
            <person name="Howarth C."/>
            <person name="Larimer J."/>
            <person name="Lui A."/>
            <person name="MacDonald P.J.P."/>
            <person name="McCowen C."/>
            <person name="Montmayeur A."/>
            <person name="Murphy C."/>
            <person name="Neiman D."/>
            <person name="Pearson M."/>
            <person name="Priest M."/>
            <person name="Roberts A."/>
            <person name="Saif S."/>
            <person name="Shea T."/>
            <person name="Sisk P."/>
            <person name="Stolte C."/>
            <person name="Sykes S."/>
            <person name="Wortman J."/>
            <person name="Nusbaum C."/>
            <person name="Birren B."/>
        </authorList>
    </citation>
    <scope>NUCLEOTIDE SEQUENCE [LARGE SCALE GENOMIC DNA]</scope>
    <source>
        <strain evidence="2">H-22</strain>
    </source>
</reference>
<dbReference type="PATRIC" id="fig|999432.5.peg.57"/>
<proteinExistence type="predicted"/>
<dbReference type="InterPro" id="IPR036063">
    <property type="entry name" value="Smr_dom_sf"/>
</dbReference>
<organism evidence="2">
    <name type="scientific">Treponema denticola H-22</name>
    <dbReference type="NCBI Taxonomy" id="999432"/>
    <lineage>
        <taxon>Bacteria</taxon>
        <taxon>Pseudomonadati</taxon>
        <taxon>Spirochaetota</taxon>
        <taxon>Spirochaetia</taxon>
        <taxon>Spirochaetales</taxon>
        <taxon>Treponemataceae</taxon>
        <taxon>Treponema</taxon>
    </lineage>
</organism>
<dbReference type="Gene3D" id="3.30.1370.110">
    <property type="match status" value="1"/>
</dbReference>
<dbReference type="PROSITE" id="PS50828">
    <property type="entry name" value="SMR"/>
    <property type="match status" value="1"/>
</dbReference>
<dbReference type="SMART" id="SM00463">
    <property type="entry name" value="SMR"/>
    <property type="match status" value="1"/>
</dbReference>
<dbReference type="RefSeq" id="WP_002682535.1">
    <property type="nucleotide sequence ID" value="NZ_CM001795.1"/>
</dbReference>
<dbReference type="PANTHER" id="PTHR35562">
    <property type="entry name" value="DNA ENDONUCLEASE SMRA-RELATED"/>
    <property type="match status" value="1"/>
</dbReference>